<keyword evidence="1" id="KW-0812">Transmembrane</keyword>
<sequence>MNQPASQIDKRMLFLCVISFCVPGCIRTIDSVFPFLYLLPRPLGLPQSTILLALVFVGMCYVERRTRKNRRSS</sequence>
<dbReference type="EMBL" id="SJPN01000002">
    <property type="protein sequence ID" value="TWU05552.1"/>
    <property type="molecule type" value="Genomic_DNA"/>
</dbReference>
<gene>
    <name evidence="2" type="ORF">Pla52n_12660</name>
</gene>
<comment type="caution">
    <text evidence="2">The sequence shown here is derived from an EMBL/GenBank/DDBJ whole genome shotgun (WGS) entry which is preliminary data.</text>
</comment>
<evidence type="ECO:0000256" key="1">
    <source>
        <dbReference type="SAM" id="Phobius"/>
    </source>
</evidence>
<feature type="transmembrane region" description="Helical" evidence="1">
    <location>
        <begin position="43"/>
        <end position="62"/>
    </location>
</feature>
<evidence type="ECO:0000313" key="2">
    <source>
        <dbReference type="EMBL" id="TWU05552.1"/>
    </source>
</evidence>
<dbReference type="Proteomes" id="UP000320176">
    <property type="component" value="Unassembled WGS sequence"/>
</dbReference>
<name>A0A5C6B2B3_9BACT</name>
<evidence type="ECO:0000313" key="3">
    <source>
        <dbReference type="Proteomes" id="UP000320176"/>
    </source>
</evidence>
<organism evidence="2 3">
    <name type="scientific">Stieleria varia</name>
    <dbReference type="NCBI Taxonomy" id="2528005"/>
    <lineage>
        <taxon>Bacteria</taxon>
        <taxon>Pseudomonadati</taxon>
        <taxon>Planctomycetota</taxon>
        <taxon>Planctomycetia</taxon>
        <taxon>Pirellulales</taxon>
        <taxon>Pirellulaceae</taxon>
        <taxon>Stieleria</taxon>
    </lineage>
</organism>
<accession>A0A5C6B2B3</accession>
<dbReference type="AlphaFoldDB" id="A0A5C6B2B3"/>
<proteinExistence type="predicted"/>
<keyword evidence="1" id="KW-1133">Transmembrane helix</keyword>
<feature type="transmembrane region" description="Helical" evidence="1">
    <location>
        <begin position="12"/>
        <end position="37"/>
    </location>
</feature>
<keyword evidence="3" id="KW-1185">Reference proteome</keyword>
<reference evidence="2 3" key="1">
    <citation type="submission" date="2019-02" db="EMBL/GenBank/DDBJ databases">
        <title>Deep-cultivation of Planctomycetes and their phenomic and genomic characterization uncovers novel biology.</title>
        <authorList>
            <person name="Wiegand S."/>
            <person name="Jogler M."/>
            <person name="Boedeker C."/>
            <person name="Pinto D."/>
            <person name="Vollmers J."/>
            <person name="Rivas-Marin E."/>
            <person name="Kohn T."/>
            <person name="Peeters S.H."/>
            <person name="Heuer A."/>
            <person name="Rast P."/>
            <person name="Oberbeckmann S."/>
            <person name="Bunk B."/>
            <person name="Jeske O."/>
            <person name="Meyerdierks A."/>
            <person name="Storesund J.E."/>
            <person name="Kallscheuer N."/>
            <person name="Luecker S."/>
            <person name="Lage O.M."/>
            <person name="Pohl T."/>
            <person name="Merkel B.J."/>
            <person name="Hornburger P."/>
            <person name="Mueller R.-W."/>
            <person name="Bruemmer F."/>
            <person name="Labrenz M."/>
            <person name="Spormann A.M."/>
            <person name="Op Den Camp H."/>
            <person name="Overmann J."/>
            <person name="Amann R."/>
            <person name="Jetten M.S.M."/>
            <person name="Mascher T."/>
            <person name="Medema M.H."/>
            <person name="Devos D.P."/>
            <person name="Kaster A.-K."/>
            <person name="Ovreas L."/>
            <person name="Rohde M."/>
            <person name="Galperin M.Y."/>
            <person name="Jogler C."/>
        </authorList>
    </citation>
    <scope>NUCLEOTIDE SEQUENCE [LARGE SCALE GENOMIC DNA]</scope>
    <source>
        <strain evidence="2 3">Pla52n</strain>
    </source>
</reference>
<protein>
    <submittedName>
        <fullName evidence="2">Uncharacterized protein</fullName>
    </submittedName>
</protein>
<keyword evidence="1" id="KW-0472">Membrane</keyword>